<evidence type="ECO:0000313" key="2">
    <source>
        <dbReference type="EMBL" id="RAJ11028.1"/>
    </source>
</evidence>
<keyword evidence="1" id="KW-1133">Transmembrane helix</keyword>
<keyword evidence="3" id="KW-1185">Reference proteome</keyword>
<evidence type="ECO:0008006" key="4">
    <source>
        <dbReference type="Google" id="ProtNLM"/>
    </source>
</evidence>
<dbReference type="EMBL" id="QLLL01000001">
    <property type="protein sequence ID" value="RAJ11028.1"/>
    <property type="molecule type" value="Genomic_DNA"/>
</dbReference>
<proteinExistence type="predicted"/>
<sequence>MNQQLKILVVYYSQSGQLKQIIDTIVAPFQHKASIVYKLIEPVEPFPFPWKKQQFFDAMPECVLARPRAVKYIGVSADEHFDLVILGYTPWFLSPSQPVAGFLQSEEGKSILKGKRVLTVSGCRNMWLNAQEAIKRYLSAAGATLVGNIALVDKNHNLVSLFTIQRWAFKGKKDGHFILPPAGVQEEDIKACDRFAAPIVAALENNKMDTLQAELVQLGAAEVLPSLVVLENRGTKPFKFFAKFISDKGGPAAPSRQGRVSLYRNLLPIAVIILSPISALSALITLITKKKQLNEEVAYYKGIELRKA</sequence>
<gene>
    <name evidence="2" type="ORF">LX64_00635</name>
</gene>
<reference evidence="2 3" key="1">
    <citation type="submission" date="2018-06" db="EMBL/GenBank/DDBJ databases">
        <title>Genomic Encyclopedia of Archaeal and Bacterial Type Strains, Phase II (KMG-II): from individual species to whole genera.</title>
        <authorList>
            <person name="Goeker M."/>
        </authorList>
    </citation>
    <scope>NUCLEOTIDE SEQUENCE [LARGE SCALE GENOMIC DNA]</scope>
    <source>
        <strain evidence="2 3">DSM 23857</strain>
    </source>
</reference>
<name>A0A327R4N6_9BACT</name>
<organism evidence="2 3">
    <name type="scientific">Chitinophaga skermanii</name>
    <dbReference type="NCBI Taxonomy" id="331697"/>
    <lineage>
        <taxon>Bacteria</taxon>
        <taxon>Pseudomonadati</taxon>
        <taxon>Bacteroidota</taxon>
        <taxon>Chitinophagia</taxon>
        <taxon>Chitinophagales</taxon>
        <taxon>Chitinophagaceae</taxon>
        <taxon>Chitinophaga</taxon>
    </lineage>
</organism>
<accession>A0A327R4N6</accession>
<dbReference type="Proteomes" id="UP000249547">
    <property type="component" value="Unassembled WGS sequence"/>
</dbReference>
<evidence type="ECO:0000256" key="1">
    <source>
        <dbReference type="SAM" id="Phobius"/>
    </source>
</evidence>
<dbReference type="OrthoDB" id="4547866at2"/>
<dbReference type="SUPFAM" id="SSF52218">
    <property type="entry name" value="Flavoproteins"/>
    <property type="match status" value="1"/>
</dbReference>
<dbReference type="RefSeq" id="WP_111596134.1">
    <property type="nucleotide sequence ID" value="NZ_QLLL01000001.1"/>
</dbReference>
<keyword evidence="1" id="KW-0812">Transmembrane</keyword>
<protein>
    <recommendedName>
        <fullName evidence="4">Dialkylrecorsinol condensing enzyme</fullName>
    </recommendedName>
</protein>
<evidence type="ECO:0000313" key="3">
    <source>
        <dbReference type="Proteomes" id="UP000249547"/>
    </source>
</evidence>
<keyword evidence="1" id="KW-0472">Membrane</keyword>
<dbReference type="InterPro" id="IPR029039">
    <property type="entry name" value="Flavoprotein-like_sf"/>
</dbReference>
<dbReference type="AlphaFoldDB" id="A0A327R4N6"/>
<comment type="caution">
    <text evidence="2">The sequence shown here is derived from an EMBL/GenBank/DDBJ whole genome shotgun (WGS) entry which is preliminary data.</text>
</comment>
<dbReference type="Gene3D" id="3.40.50.360">
    <property type="match status" value="1"/>
</dbReference>
<feature type="transmembrane region" description="Helical" evidence="1">
    <location>
        <begin position="266"/>
        <end position="287"/>
    </location>
</feature>